<evidence type="ECO:0000313" key="2">
    <source>
        <dbReference type="Proteomes" id="UP000323188"/>
    </source>
</evidence>
<protein>
    <submittedName>
        <fullName evidence="1">Uncharacterized protein</fullName>
    </submittedName>
</protein>
<evidence type="ECO:0000313" key="1">
    <source>
        <dbReference type="EMBL" id="KAA2215794.1"/>
    </source>
</evidence>
<name>A0A5B2TNI2_9FLAO</name>
<sequence>MSNLHLSESLRNELREFGRTQEFSDLFHSAYPNNFSICLVNKRYDLEILKNFRGNSLKQLNKANANLFLFSKLCWDTLKEEQACTKAEEALISWRGKLERNNHFLTLPEATDCINELRSKTDFFDKKLNSSKYAVIKKAFIDVESTFKSFFVIGIGVPQSGIISFLKGLTNILGEKPRLFYFIERIEILKSYVPTVTLVENELPTIKILLDKERIVNISNPIISEILKLVIEVAEGYKLFNHSENFSKRVFPGISIRQGFGNYKHFLNLLGIIDEVYDYRNDHAFLKQK</sequence>
<comment type="caution">
    <text evidence="1">The sequence shown here is derived from an EMBL/GenBank/DDBJ whole genome shotgun (WGS) entry which is preliminary data.</text>
</comment>
<dbReference type="EMBL" id="VUOE01000003">
    <property type="protein sequence ID" value="KAA2215794.1"/>
    <property type="molecule type" value="Genomic_DNA"/>
</dbReference>
<organism evidence="1 2">
    <name type="scientific">Maribacter flavus</name>
    <dbReference type="NCBI Taxonomy" id="1658664"/>
    <lineage>
        <taxon>Bacteria</taxon>
        <taxon>Pseudomonadati</taxon>
        <taxon>Bacteroidota</taxon>
        <taxon>Flavobacteriia</taxon>
        <taxon>Flavobacteriales</taxon>
        <taxon>Flavobacteriaceae</taxon>
        <taxon>Maribacter</taxon>
    </lineage>
</organism>
<dbReference type="AlphaFoldDB" id="A0A5B2TNI2"/>
<accession>A0A5B2TNI2</accession>
<dbReference type="Proteomes" id="UP000323188">
    <property type="component" value="Unassembled WGS sequence"/>
</dbReference>
<proteinExistence type="predicted"/>
<gene>
    <name evidence="1" type="ORF">F0361_16495</name>
</gene>
<reference evidence="1 2" key="1">
    <citation type="submission" date="2019-09" db="EMBL/GenBank/DDBJ databases">
        <authorList>
            <person name="Khan S.A."/>
            <person name="Jeon C.O."/>
            <person name="Chun B.H."/>
            <person name="Jeong S.E."/>
        </authorList>
    </citation>
    <scope>NUCLEOTIDE SEQUENCE [LARGE SCALE GENOMIC DNA]</scope>
    <source>
        <strain evidence="1 2">KCTC 42508</strain>
    </source>
</reference>